<evidence type="ECO:0000313" key="1">
    <source>
        <dbReference type="EMBL" id="OPE56635.1"/>
    </source>
</evidence>
<dbReference type="AlphaFoldDB" id="A0AB36KL50"/>
<name>A0AB36KL50_PSEUB</name>
<accession>A0AB36KL50</accession>
<evidence type="ECO:0000313" key="2">
    <source>
        <dbReference type="Proteomes" id="UP000189855"/>
    </source>
</evidence>
<protein>
    <submittedName>
        <fullName evidence="1">Uncharacterized protein</fullName>
    </submittedName>
</protein>
<dbReference type="EMBL" id="MSDS01000059">
    <property type="protein sequence ID" value="OPE56635.1"/>
    <property type="molecule type" value="Genomic_DNA"/>
</dbReference>
<comment type="caution">
    <text evidence="1">The sequence shown here is derived from an EMBL/GenBank/DDBJ whole genome shotgun (WGS) entry which is preliminary data.</text>
</comment>
<sequence length="106" mass="12528">IYFFRKNRRGDNYPDTGGVNKKRYRIWAYVPQKRIDESRRRKAFLTEIDELEKAIKAGEQVHAFFVGAYPLRSTVENRDGSQFEVYRAELSSIDHLSLVFAEPNQR</sequence>
<organism evidence="1 2">
    <name type="scientific">Pseudomonas syringae pv. tomato</name>
    <dbReference type="NCBI Taxonomy" id="323"/>
    <lineage>
        <taxon>Bacteria</taxon>
        <taxon>Pseudomonadati</taxon>
        <taxon>Pseudomonadota</taxon>
        <taxon>Gammaproteobacteria</taxon>
        <taxon>Pseudomonadales</taxon>
        <taxon>Pseudomonadaceae</taxon>
        <taxon>Pseudomonas</taxon>
    </lineage>
</organism>
<gene>
    <name evidence="1" type="ORF">BTW15_28985</name>
</gene>
<feature type="non-terminal residue" evidence="1">
    <location>
        <position position="1"/>
    </location>
</feature>
<dbReference type="Proteomes" id="UP000189855">
    <property type="component" value="Unassembled WGS sequence"/>
</dbReference>
<reference evidence="1 2" key="1">
    <citation type="journal article" date="2017" name="Mol. Ecol.">
        <title>Adaptation of the pathogen, Pseudomonas syringae, during experimental evolution on a native vs. alternative host plant.</title>
        <authorList>
            <person name="Meaden S."/>
            <person name="Koskella B."/>
        </authorList>
    </citation>
    <scope>NUCLEOTIDE SEQUENCE [LARGE SCALE GENOMIC DNA]</scope>
    <source>
        <strain evidence="1 2">PT23</strain>
    </source>
</reference>
<proteinExistence type="predicted"/>